<feature type="domain" description="HTH myb-type" evidence="7">
    <location>
        <begin position="14"/>
        <end position="62"/>
    </location>
</feature>
<dbReference type="VEuPathDB" id="TrichDB:TVAG_373330"/>
<dbReference type="RefSeq" id="XP_001326423.1">
    <property type="nucleotide sequence ID" value="XM_001326388.1"/>
</dbReference>
<dbReference type="EMBL" id="DS113274">
    <property type="protein sequence ID" value="EAY14200.1"/>
    <property type="molecule type" value="Genomic_DNA"/>
</dbReference>
<dbReference type="GO" id="GO:0000981">
    <property type="term" value="F:DNA-binding transcription factor activity, RNA polymerase II-specific"/>
    <property type="evidence" value="ECO:0000318"/>
    <property type="project" value="GO_Central"/>
</dbReference>
<name>A2DZJ6_TRIV3</name>
<gene>
    <name evidence="8" type="ORF">TVAG_373330</name>
</gene>
<dbReference type="InterPro" id="IPR017930">
    <property type="entry name" value="Myb_dom"/>
</dbReference>
<evidence type="ECO:0000259" key="7">
    <source>
        <dbReference type="PROSITE" id="PS51294"/>
    </source>
</evidence>
<dbReference type="PANTHER" id="PTHR46621:SF1">
    <property type="entry name" value="SNRNA-ACTIVATING PROTEIN COMPLEX SUBUNIT 4"/>
    <property type="match status" value="1"/>
</dbReference>
<sequence length="194" mass="23386">MSDKNMRAYVPKIKFTLEEDERLTEIIERIGTKSWRLISLEMKNRTPRQCRERWINYISPQLRNDPWTEEEDKLLDEKCLEFGSRWHKISEFFNNRSGNAIRNRFKLRQRHELRQSHKLKKQKQKKSTTPAPQPIKNENYVEAKVEVAAPACPIDQNENKLFDQLFFKFPNDPFELFQFDQASAEDWMESTFQV</sequence>
<evidence type="ECO:0000256" key="1">
    <source>
        <dbReference type="ARBA" id="ARBA00023015"/>
    </source>
</evidence>
<dbReference type="SMR" id="A2DZJ6"/>
<evidence type="ECO:0000256" key="4">
    <source>
        <dbReference type="ARBA" id="ARBA00023242"/>
    </source>
</evidence>
<dbReference type="InterPro" id="IPR009057">
    <property type="entry name" value="Homeodomain-like_sf"/>
</dbReference>
<dbReference type="CDD" id="cd00167">
    <property type="entry name" value="SANT"/>
    <property type="match status" value="2"/>
</dbReference>
<dbReference type="OrthoDB" id="2143914at2759"/>
<dbReference type="InterPro" id="IPR001005">
    <property type="entry name" value="SANT/Myb"/>
</dbReference>
<reference evidence="8" key="2">
    <citation type="journal article" date="2007" name="Science">
        <title>Draft genome sequence of the sexually transmitted pathogen Trichomonas vaginalis.</title>
        <authorList>
            <person name="Carlton J.M."/>
            <person name="Hirt R.P."/>
            <person name="Silva J.C."/>
            <person name="Delcher A.L."/>
            <person name="Schatz M."/>
            <person name="Zhao Q."/>
            <person name="Wortman J.R."/>
            <person name="Bidwell S.L."/>
            <person name="Alsmark U.C.M."/>
            <person name="Besteiro S."/>
            <person name="Sicheritz-Ponten T."/>
            <person name="Noel C.J."/>
            <person name="Dacks J.B."/>
            <person name="Foster P.G."/>
            <person name="Simillion C."/>
            <person name="Van de Peer Y."/>
            <person name="Miranda-Saavedra D."/>
            <person name="Barton G.J."/>
            <person name="Westrop G.D."/>
            <person name="Mueller S."/>
            <person name="Dessi D."/>
            <person name="Fiori P.L."/>
            <person name="Ren Q."/>
            <person name="Paulsen I."/>
            <person name="Zhang H."/>
            <person name="Bastida-Corcuera F.D."/>
            <person name="Simoes-Barbosa A."/>
            <person name="Brown M.T."/>
            <person name="Hayes R.D."/>
            <person name="Mukherjee M."/>
            <person name="Okumura C.Y."/>
            <person name="Schneider R."/>
            <person name="Smith A.J."/>
            <person name="Vanacova S."/>
            <person name="Villalvazo M."/>
            <person name="Haas B.J."/>
            <person name="Pertea M."/>
            <person name="Feldblyum T.V."/>
            <person name="Utterback T.R."/>
            <person name="Shu C.L."/>
            <person name="Osoegawa K."/>
            <person name="de Jong P.J."/>
            <person name="Hrdy I."/>
            <person name="Horvathova L."/>
            <person name="Zubacova Z."/>
            <person name="Dolezal P."/>
            <person name="Malik S.B."/>
            <person name="Logsdon J.M. Jr."/>
            <person name="Henze K."/>
            <person name="Gupta A."/>
            <person name="Wang C.C."/>
            <person name="Dunne R.L."/>
            <person name="Upcroft J.A."/>
            <person name="Upcroft P."/>
            <person name="White O."/>
            <person name="Salzberg S.L."/>
            <person name="Tang P."/>
            <person name="Chiu C.-H."/>
            <person name="Lee Y.-S."/>
            <person name="Embley T.M."/>
            <person name="Coombs G.H."/>
            <person name="Mottram J.C."/>
            <person name="Tachezy J."/>
            <person name="Fraser-Liggett C.M."/>
            <person name="Johnson P.J."/>
        </authorList>
    </citation>
    <scope>NUCLEOTIDE SEQUENCE [LARGE SCALE GENOMIC DNA]</scope>
    <source>
        <strain evidence="8">G3</strain>
    </source>
</reference>
<keyword evidence="2 8" id="KW-0238">DNA-binding</keyword>
<protein>
    <submittedName>
        <fullName evidence="8">Myb-like DNA-binding domain containing protein</fullName>
    </submittedName>
</protein>
<dbReference type="KEGG" id="tva:4772188"/>
<dbReference type="GO" id="GO:0006355">
    <property type="term" value="P:regulation of DNA-templated transcription"/>
    <property type="evidence" value="ECO:0000318"/>
    <property type="project" value="GO_Central"/>
</dbReference>
<feature type="domain" description="HTH myb-type" evidence="7">
    <location>
        <begin position="66"/>
        <end position="113"/>
    </location>
</feature>
<proteinExistence type="predicted"/>
<dbReference type="STRING" id="5722.A2DZJ6"/>
<dbReference type="AlphaFoldDB" id="A2DZJ6"/>
<evidence type="ECO:0000256" key="3">
    <source>
        <dbReference type="ARBA" id="ARBA00023163"/>
    </source>
</evidence>
<dbReference type="SMART" id="SM00717">
    <property type="entry name" value="SANT"/>
    <property type="match status" value="2"/>
</dbReference>
<evidence type="ECO:0000259" key="6">
    <source>
        <dbReference type="PROSITE" id="PS50090"/>
    </source>
</evidence>
<dbReference type="Pfam" id="PF13921">
    <property type="entry name" value="Myb_DNA-bind_6"/>
    <property type="match status" value="1"/>
</dbReference>
<keyword evidence="4" id="KW-0539">Nucleus</keyword>
<evidence type="ECO:0000256" key="5">
    <source>
        <dbReference type="SAM" id="MobiDB-lite"/>
    </source>
</evidence>
<dbReference type="eggNOG" id="KOG0048">
    <property type="taxonomic scope" value="Eukaryota"/>
</dbReference>
<dbReference type="GO" id="GO:0005634">
    <property type="term" value="C:nucleus"/>
    <property type="evidence" value="ECO:0000318"/>
    <property type="project" value="GO_Central"/>
</dbReference>
<dbReference type="InParanoid" id="A2DZJ6"/>
<dbReference type="Gene3D" id="1.10.10.60">
    <property type="entry name" value="Homeodomain-like"/>
    <property type="match status" value="2"/>
</dbReference>
<accession>A2DZJ6</accession>
<dbReference type="SUPFAM" id="SSF46689">
    <property type="entry name" value="Homeodomain-like"/>
    <property type="match status" value="1"/>
</dbReference>
<dbReference type="GO" id="GO:0000978">
    <property type="term" value="F:RNA polymerase II cis-regulatory region sequence-specific DNA binding"/>
    <property type="evidence" value="ECO:0000318"/>
    <property type="project" value="GO_Central"/>
</dbReference>
<keyword evidence="1" id="KW-0805">Transcription regulation</keyword>
<feature type="domain" description="Myb-like" evidence="6">
    <location>
        <begin position="59"/>
        <end position="106"/>
    </location>
</feature>
<dbReference type="PROSITE" id="PS50090">
    <property type="entry name" value="MYB_LIKE"/>
    <property type="match status" value="2"/>
</dbReference>
<dbReference type="PROSITE" id="PS51294">
    <property type="entry name" value="HTH_MYB"/>
    <property type="match status" value="2"/>
</dbReference>
<dbReference type="PANTHER" id="PTHR46621">
    <property type="entry name" value="SNRNA-ACTIVATING PROTEIN COMPLEX SUBUNIT 4"/>
    <property type="match status" value="1"/>
</dbReference>
<dbReference type="Proteomes" id="UP000001542">
    <property type="component" value="Unassembled WGS sequence"/>
</dbReference>
<evidence type="ECO:0000313" key="9">
    <source>
        <dbReference type="Proteomes" id="UP000001542"/>
    </source>
</evidence>
<evidence type="ECO:0000256" key="2">
    <source>
        <dbReference type="ARBA" id="ARBA00023125"/>
    </source>
</evidence>
<feature type="region of interest" description="Disordered" evidence="5">
    <location>
        <begin position="115"/>
        <end position="137"/>
    </location>
</feature>
<dbReference type="InterPro" id="IPR051575">
    <property type="entry name" value="Myb-like_DNA-bd"/>
</dbReference>
<dbReference type="VEuPathDB" id="TrichDB:TVAGG3_0012020"/>
<feature type="compositionally biased region" description="Basic residues" evidence="5">
    <location>
        <begin position="116"/>
        <end position="126"/>
    </location>
</feature>
<reference evidence="8" key="1">
    <citation type="submission" date="2006-10" db="EMBL/GenBank/DDBJ databases">
        <authorList>
            <person name="Amadeo P."/>
            <person name="Zhao Q."/>
            <person name="Wortman J."/>
            <person name="Fraser-Liggett C."/>
            <person name="Carlton J."/>
        </authorList>
    </citation>
    <scope>NUCLEOTIDE SEQUENCE</scope>
    <source>
        <strain evidence="8">G3</strain>
    </source>
</reference>
<keyword evidence="9" id="KW-1185">Reference proteome</keyword>
<evidence type="ECO:0000313" key="8">
    <source>
        <dbReference type="EMBL" id="EAY14200.1"/>
    </source>
</evidence>
<feature type="domain" description="Myb-like" evidence="6">
    <location>
        <begin position="7"/>
        <end position="58"/>
    </location>
</feature>
<keyword evidence="3" id="KW-0804">Transcription</keyword>
<organism evidence="8 9">
    <name type="scientific">Trichomonas vaginalis (strain ATCC PRA-98 / G3)</name>
    <dbReference type="NCBI Taxonomy" id="412133"/>
    <lineage>
        <taxon>Eukaryota</taxon>
        <taxon>Metamonada</taxon>
        <taxon>Parabasalia</taxon>
        <taxon>Trichomonadida</taxon>
        <taxon>Trichomonadidae</taxon>
        <taxon>Trichomonas</taxon>
    </lineage>
</organism>